<reference evidence="2" key="1">
    <citation type="submission" date="2022-08" db="EMBL/GenBank/DDBJ databases">
        <authorList>
            <person name="Kallberg Y."/>
            <person name="Tangrot J."/>
            <person name="Rosling A."/>
        </authorList>
    </citation>
    <scope>NUCLEOTIDE SEQUENCE</scope>
    <source>
        <strain evidence="2">Wild A</strain>
    </source>
</reference>
<dbReference type="Proteomes" id="UP001153678">
    <property type="component" value="Unassembled WGS sequence"/>
</dbReference>
<proteinExistence type="predicted"/>
<dbReference type="EMBL" id="CAMKVN010001597">
    <property type="protein sequence ID" value="CAI2177028.1"/>
    <property type="molecule type" value="Genomic_DNA"/>
</dbReference>
<accession>A0A9W4WPQ9</accession>
<sequence length="83" mass="9728">MTTKPISTLKAFFNDLRSKTGRAFNNAKKKKAQEILDDWQDDQTTLKQNEINDYYRFRDDQKTHAGNVPPPQPDFTARNDEDH</sequence>
<dbReference type="AlphaFoldDB" id="A0A9W4WPQ9"/>
<keyword evidence="3" id="KW-1185">Reference proteome</keyword>
<evidence type="ECO:0000313" key="2">
    <source>
        <dbReference type="EMBL" id="CAI2177028.1"/>
    </source>
</evidence>
<feature type="region of interest" description="Disordered" evidence="1">
    <location>
        <begin position="61"/>
        <end position="83"/>
    </location>
</feature>
<evidence type="ECO:0000313" key="3">
    <source>
        <dbReference type="Proteomes" id="UP001153678"/>
    </source>
</evidence>
<name>A0A9W4WPQ9_9GLOM</name>
<evidence type="ECO:0000256" key="1">
    <source>
        <dbReference type="SAM" id="MobiDB-lite"/>
    </source>
</evidence>
<gene>
    <name evidence="2" type="ORF">FWILDA_LOCUS7879</name>
</gene>
<comment type="caution">
    <text evidence="2">The sequence shown here is derived from an EMBL/GenBank/DDBJ whole genome shotgun (WGS) entry which is preliminary data.</text>
</comment>
<organism evidence="2 3">
    <name type="scientific">Funneliformis geosporum</name>
    <dbReference type="NCBI Taxonomy" id="1117311"/>
    <lineage>
        <taxon>Eukaryota</taxon>
        <taxon>Fungi</taxon>
        <taxon>Fungi incertae sedis</taxon>
        <taxon>Mucoromycota</taxon>
        <taxon>Glomeromycotina</taxon>
        <taxon>Glomeromycetes</taxon>
        <taxon>Glomerales</taxon>
        <taxon>Glomeraceae</taxon>
        <taxon>Funneliformis</taxon>
    </lineage>
</organism>
<protein>
    <submittedName>
        <fullName evidence="2">1926_t:CDS:1</fullName>
    </submittedName>
</protein>